<dbReference type="EMBL" id="BLIV01000013">
    <property type="protein sequence ID" value="GFE52497.1"/>
    <property type="molecule type" value="Genomic_DNA"/>
</dbReference>
<organism evidence="2 3">
    <name type="scientific">Roseobacter cerasinus</name>
    <dbReference type="NCBI Taxonomy" id="2602289"/>
    <lineage>
        <taxon>Bacteria</taxon>
        <taxon>Pseudomonadati</taxon>
        <taxon>Pseudomonadota</taxon>
        <taxon>Alphaproteobacteria</taxon>
        <taxon>Rhodobacterales</taxon>
        <taxon>Roseobacteraceae</taxon>
        <taxon>Roseobacter</taxon>
    </lineage>
</organism>
<dbReference type="PANTHER" id="PTHR42850">
    <property type="entry name" value="METALLOPHOSPHOESTERASE"/>
    <property type="match status" value="1"/>
</dbReference>
<dbReference type="PANTHER" id="PTHR42850:SF4">
    <property type="entry name" value="ZINC-DEPENDENT ENDOPOLYPHOSPHATASE"/>
    <property type="match status" value="1"/>
</dbReference>
<dbReference type="GO" id="GO:0005737">
    <property type="term" value="C:cytoplasm"/>
    <property type="evidence" value="ECO:0007669"/>
    <property type="project" value="TreeGrafter"/>
</dbReference>
<dbReference type="GO" id="GO:0008803">
    <property type="term" value="F:bis(5'-nucleosyl)-tetraphosphatase (symmetrical) activity"/>
    <property type="evidence" value="ECO:0007669"/>
    <property type="project" value="TreeGrafter"/>
</dbReference>
<dbReference type="Pfam" id="PF00149">
    <property type="entry name" value="Metallophos"/>
    <property type="match status" value="1"/>
</dbReference>
<keyword evidence="3" id="KW-1185">Reference proteome</keyword>
<dbReference type="OrthoDB" id="9807890at2"/>
<evidence type="ECO:0000313" key="2">
    <source>
        <dbReference type="EMBL" id="GFE52497.1"/>
    </source>
</evidence>
<dbReference type="AlphaFoldDB" id="A0A640VX67"/>
<dbReference type="InterPro" id="IPR050126">
    <property type="entry name" value="Ap4A_hydrolase"/>
</dbReference>
<dbReference type="InterPro" id="IPR029052">
    <property type="entry name" value="Metallo-depent_PP-like"/>
</dbReference>
<dbReference type="SUPFAM" id="SSF56300">
    <property type="entry name" value="Metallo-dependent phosphatases"/>
    <property type="match status" value="1"/>
</dbReference>
<reference evidence="2 3" key="1">
    <citation type="submission" date="2019-12" db="EMBL/GenBank/DDBJ databases">
        <title>Roseobacter cerasinus sp. nov., isolated from seawater around aquaculture.</title>
        <authorList>
            <person name="Muramatsu S."/>
            <person name="Takabe Y."/>
            <person name="Mori K."/>
            <person name="Takaichi S."/>
            <person name="Hanada S."/>
        </authorList>
    </citation>
    <scope>NUCLEOTIDE SEQUENCE [LARGE SCALE GENOMIC DNA]</scope>
    <source>
        <strain evidence="2 3">AI77</strain>
    </source>
</reference>
<dbReference type="PRINTS" id="PR00114">
    <property type="entry name" value="STPHPHTASE"/>
</dbReference>
<dbReference type="RefSeq" id="WP_159981225.1">
    <property type="nucleotide sequence ID" value="NZ_BLIV01000013.1"/>
</dbReference>
<proteinExistence type="predicted"/>
<dbReference type="Proteomes" id="UP000436522">
    <property type="component" value="Unassembled WGS sequence"/>
</dbReference>
<gene>
    <name evidence="2" type="ORF">So717_42500</name>
</gene>
<protein>
    <submittedName>
        <fullName evidence="2">Metallophosphoesterase</fullName>
    </submittedName>
</protein>
<dbReference type="InterPro" id="IPR004843">
    <property type="entry name" value="Calcineurin-like_PHP"/>
</dbReference>
<sequence length="256" mass="28424">MIGKIFTHLLPGSRTAPPQPQVQPDHRIYAIGDIHGRADLLGELLDLITEDSRRQADARAVKYVFLGDYVDRGEQSRAVLDRLLVLQQAGAEDAIFLKGNHEAALLDFLQDPVAGRRWLDFGGARTLKSYGLDPDGDPERLAPAFQTALGAHLAFLQETERFWQSGEVLFVHAAVDPRRALADQRDRDLLWGNTAFLRGRGLKGLRVVHGHYNGPEPVVTPARICVDTGAYYSDRLTAVCLDESVRFLHTGRGHDD</sequence>
<evidence type="ECO:0000313" key="3">
    <source>
        <dbReference type="Proteomes" id="UP000436522"/>
    </source>
</evidence>
<dbReference type="InterPro" id="IPR006186">
    <property type="entry name" value="Ser/Thr-sp_prot-phosphatase"/>
</dbReference>
<name>A0A640VX67_9RHOB</name>
<feature type="domain" description="Calcineurin-like phosphoesterase" evidence="1">
    <location>
        <begin position="27"/>
        <end position="211"/>
    </location>
</feature>
<accession>A0A640VX67</accession>
<dbReference type="GO" id="GO:0016791">
    <property type="term" value="F:phosphatase activity"/>
    <property type="evidence" value="ECO:0007669"/>
    <property type="project" value="TreeGrafter"/>
</dbReference>
<dbReference type="Gene3D" id="3.60.21.10">
    <property type="match status" value="1"/>
</dbReference>
<evidence type="ECO:0000259" key="1">
    <source>
        <dbReference type="Pfam" id="PF00149"/>
    </source>
</evidence>
<dbReference type="GO" id="GO:0110154">
    <property type="term" value="P:RNA decapping"/>
    <property type="evidence" value="ECO:0007669"/>
    <property type="project" value="TreeGrafter"/>
</dbReference>
<comment type="caution">
    <text evidence="2">The sequence shown here is derived from an EMBL/GenBank/DDBJ whole genome shotgun (WGS) entry which is preliminary data.</text>
</comment>
<dbReference type="CDD" id="cd00144">
    <property type="entry name" value="MPP_PPP_family"/>
    <property type="match status" value="1"/>
</dbReference>